<accession>A0A3G7TT69</accession>
<evidence type="ECO:0000313" key="1">
    <source>
        <dbReference type="EMBL" id="AZE50250.1"/>
    </source>
</evidence>
<protein>
    <submittedName>
        <fullName evidence="1">Uncharacterized protein</fullName>
    </submittedName>
</protein>
<gene>
    <name evidence="1" type="ORF">C4K04_4591</name>
</gene>
<name>A0A3G7TT69_9PSED</name>
<reference evidence="1 2" key="1">
    <citation type="submission" date="2018-03" db="EMBL/GenBank/DDBJ databases">
        <title>Diversity of phytobeneficial traits revealed by whole-genome analysis of worldwide-isolated phenazine-producing Pseudomonas spp.</title>
        <authorList>
            <person name="Biessy A."/>
            <person name="Novinscak A."/>
            <person name="Blom J."/>
            <person name="Leger G."/>
            <person name="Thomashow L.S."/>
            <person name="Cazorla F.M."/>
            <person name="Josic D."/>
            <person name="Filion M."/>
        </authorList>
    </citation>
    <scope>NUCLEOTIDE SEQUENCE [LARGE SCALE GENOMIC DNA]</scope>
    <source>
        <strain evidence="1 2">B25</strain>
    </source>
</reference>
<evidence type="ECO:0000313" key="2">
    <source>
        <dbReference type="Proteomes" id="UP000268048"/>
    </source>
</evidence>
<sequence length="39" mass="4057">MAQGYRALAMEAPGIGATRGEVVGDSFNRCQVGGLMIKT</sequence>
<dbReference type="AlphaFoldDB" id="A0A3G7TT69"/>
<dbReference type="EMBL" id="CP027753">
    <property type="protein sequence ID" value="AZE50250.1"/>
    <property type="molecule type" value="Genomic_DNA"/>
</dbReference>
<proteinExistence type="predicted"/>
<dbReference type="Proteomes" id="UP000268048">
    <property type="component" value="Chromosome"/>
</dbReference>
<organism evidence="1 2">
    <name type="scientific">Pseudomonas chlororaphis</name>
    <dbReference type="NCBI Taxonomy" id="587753"/>
    <lineage>
        <taxon>Bacteria</taxon>
        <taxon>Pseudomonadati</taxon>
        <taxon>Pseudomonadota</taxon>
        <taxon>Gammaproteobacteria</taxon>
        <taxon>Pseudomonadales</taxon>
        <taxon>Pseudomonadaceae</taxon>
        <taxon>Pseudomonas</taxon>
    </lineage>
</organism>